<proteinExistence type="predicted"/>
<sequence>MLAWLPAGDAQAQAQQTAESAQQFLSLLLANRNVSINAFFQNVDILQTTRHLEDKSKYAISIEQIETVTENTLKLSYRPSITAMAGDAGNACSTVVSELAFQPQELQQLTTVSHQPGQWLKTKGWYQEVKRQDPRVVLAPPHRIDWGKAQIVRWPDGSGIGASNPHPRFGLFSVAFATADAELLDRIEYAMKFLQMSCDPTAGTGF</sequence>
<comment type="caution">
    <text evidence="1">The sequence shown here is derived from an EMBL/GenBank/DDBJ whole genome shotgun (WGS) entry which is preliminary data.</text>
</comment>
<gene>
    <name evidence="1" type="ORF">VA603_09405</name>
</gene>
<evidence type="ECO:0000313" key="2">
    <source>
        <dbReference type="Proteomes" id="UP001301653"/>
    </source>
</evidence>
<dbReference type="Proteomes" id="UP001301653">
    <property type="component" value="Unassembled WGS sequence"/>
</dbReference>
<reference evidence="1 2" key="1">
    <citation type="submission" date="2023-12" db="EMBL/GenBank/DDBJ databases">
        <title>Stenotrophomonas guangdongensis sp. nov., isolated from wilted pepper plants (Capsicum annuum).</title>
        <authorList>
            <person name="Qiu M."/>
            <person name="Li Y."/>
            <person name="Liu Q."/>
            <person name="Zhang X."/>
            <person name="Huang Y."/>
            <person name="Guo R."/>
            <person name="Hu M."/>
            <person name="Zhou J."/>
            <person name="Zhou X."/>
        </authorList>
    </citation>
    <scope>NUCLEOTIDE SEQUENCE [LARGE SCALE GENOMIC DNA]</scope>
    <source>
        <strain evidence="1 2">MH1</strain>
    </source>
</reference>
<evidence type="ECO:0000313" key="1">
    <source>
        <dbReference type="EMBL" id="MEA5667745.1"/>
    </source>
</evidence>
<organism evidence="1 2">
    <name type="scientific">Stenotrophomonas capsici</name>
    <dbReference type="NCBI Taxonomy" id="3110230"/>
    <lineage>
        <taxon>Bacteria</taxon>
        <taxon>Pseudomonadati</taxon>
        <taxon>Pseudomonadota</taxon>
        <taxon>Gammaproteobacteria</taxon>
        <taxon>Lysobacterales</taxon>
        <taxon>Lysobacteraceae</taxon>
        <taxon>Stenotrophomonas</taxon>
    </lineage>
</organism>
<protein>
    <submittedName>
        <fullName evidence="1">Uncharacterized protein</fullName>
    </submittedName>
</protein>
<name>A0ABU5V5C3_9GAMM</name>
<dbReference type="RefSeq" id="WP_323438640.1">
    <property type="nucleotide sequence ID" value="NZ_JAYFUH010000116.1"/>
</dbReference>
<accession>A0ABU5V5C3</accession>
<keyword evidence="2" id="KW-1185">Reference proteome</keyword>
<dbReference type="EMBL" id="JAYFUH010000116">
    <property type="protein sequence ID" value="MEA5667745.1"/>
    <property type="molecule type" value="Genomic_DNA"/>
</dbReference>